<evidence type="ECO:0000259" key="9">
    <source>
        <dbReference type="PROSITE" id="PS50113"/>
    </source>
</evidence>
<evidence type="ECO:0000256" key="5">
    <source>
        <dbReference type="SAM" id="MobiDB-lite"/>
    </source>
</evidence>
<evidence type="ECO:0000256" key="2">
    <source>
        <dbReference type="ARBA" id="ARBA00012438"/>
    </source>
</evidence>
<dbReference type="Gene3D" id="3.30.565.10">
    <property type="entry name" value="Histidine kinase-like ATPase, C-terminal domain"/>
    <property type="match status" value="1"/>
</dbReference>
<accession>A0A6V8N379</accession>
<dbReference type="InterPro" id="IPR000700">
    <property type="entry name" value="PAS-assoc_C"/>
</dbReference>
<dbReference type="EMBL" id="BLXZ01000001">
    <property type="protein sequence ID" value="GFO66992.1"/>
    <property type="molecule type" value="Genomic_DNA"/>
</dbReference>
<evidence type="ECO:0000313" key="10">
    <source>
        <dbReference type="EMBL" id="GFO66992.1"/>
    </source>
</evidence>
<dbReference type="CDD" id="cd00130">
    <property type="entry name" value="PAS"/>
    <property type="match status" value="1"/>
</dbReference>
<dbReference type="InterPro" id="IPR011006">
    <property type="entry name" value="CheY-like_superfamily"/>
</dbReference>
<dbReference type="SUPFAM" id="SSF55785">
    <property type="entry name" value="PYP-like sensor domain (PAS domain)"/>
    <property type="match status" value="1"/>
</dbReference>
<keyword evidence="11" id="KW-1185">Reference proteome</keyword>
<dbReference type="Gene3D" id="3.40.50.2300">
    <property type="match status" value="1"/>
</dbReference>
<dbReference type="InterPro" id="IPR036097">
    <property type="entry name" value="HisK_dim/P_sf"/>
</dbReference>
<dbReference type="EC" id="2.7.13.3" evidence="2"/>
<reference evidence="11" key="1">
    <citation type="submission" date="2020-06" db="EMBL/GenBank/DDBJ databases">
        <title>Draft genomic sequecing of Geomonas sp. Red745.</title>
        <authorList>
            <person name="Itoh H."/>
            <person name="Xu Z.X."/>
            <person name="Ushijima N."/>
            <person name="Masuda Y."/>
            <person name="Shiratori Y."/>
            <person name="Senoo K."/>
        </authorList>
    </citation>
    <scope>NUCLEOTIDE SEQUENCE [LARGE SCALE GENOMIC DNA]</scope>
    <source>
        <strain evidence="11">Red745</strain>
    </source>
</reference>
<dbReference type="SMART" id="SM00448">
    <property type="entry name" value="REC"/>
    <property type="match status" value="1"/>
</dbReference>
<evidence type="ECO:0000259" key="8">
    <source>
        <dbReference type="PROSITE" id="PS50112"/>
    </source>
</evidence>
<keyword evidence="3 4" id="KW-0597">Phosphoprotein</keyword>
<dbReference type="SMART" id="SM00086">
    <property type="entry name" value="PAC"/>
    <property type="match status" value="1"/>
</dbReference>
<evidence type="ECO:0000256" key="1">
    <source>
        <dbReference type="ARBA" id="ARBA00000085"/>
    </source>
</evidence>
<gene>
    <name evidence="10" type="ORF">GMLC_05710</name>
</gene>
<feature type="domain" description="PAS" evidence="8">
    <location>
        <begin position="261"/>
        <end position="303"/>
    </location>
</feature>
<feature type="domain" description="Histidine kinase" evidence="6">
    <location>
        <begin position="379"/>
        <end position="601"/>
    </location>
</feature>
<dbReference type="RefSeq" id="WP_183359512.1">
    <property type="nucleotide sequence ID" value="NZ_BLXZ01000001.1"/>
</dbReference>
<dbReference type="SUPFAM" id="SSF55874">
    <property type="entry name" value="ATPase domain of HSP90 chaperone/DNA topoisomerase II/histidine kinase"/>
    <property type="match status" value="1"/>
</dbReference>
<dbReference type="InterPro" id="IPR000014">
    <property type="entry name" value="PAS"/>
</dbReference>
<dbReference type="PROSITE" id="PS50110">
    <property type="entry name" value="RESPONSE_REGULATORY"/>
    <property type="match status" value="1"/>
</dbReference>
<dbReference type="InterPro" id="IPR005467">
    <property type="entry name" value="His_kinase_dom"/>
</dbReference>
<dbReference type="Gene3D" id="3.30.450.20">
    <property type="entry name" value="PAS domain"/>
    <property type="match status" value="1"/>
</dbReference>
<dbReference type="NCBIfam" id="TIGR00229">
    <property type="entry name" value="sensory_box"/>
    <property type="match status" value="1"/>
</dbReference>
<dbReference type="InterPro" id="IPR001789">
    <property type="entry name" value="Sig_transdc_resp-reg_receiver"/>
</dbReference>
<dbReference type="Gene3D" id="1.10.287.130">
    <property type="match status" value="1"/>
</dbReference>
<feature type="domain" description="Response regulatory" evidence="7">
    <location>
        <begin position="625"/>
        <end position="741"/>
    </location>
</feature>
<dbReference type="SMART" id="SM00387">
    <property type="entry name" value="HATPase_c"/>
    <property type="match status" value="1"/>
</dbReference>
<evidence type="ECO:0000256" key="4">
    <source>
        <dbReference type="PROSITE-ProRule" id="PRU00169"/>
    </source>
</evidence>
<evidence type="ECO:0000259" key="7">
    <source>
        <dbReference type="PROSITE" id="PS50110"/>
    </source>
</evidence>
<organism evidence="10 11">
    <name type="scientific">Geomonas limicola</name>
    <dbReference type="NCBI Taxonomy" id="2740186"/>
    <lineage>
        <taxon>Bacteria</taxon>
        <taxon>Pseudomonadati</taxon>
        <taxon>Thermodesulfobacteriota</taxon>
        <taxon>Desulfuromonadia</taxon>
        <taxon>Geobacterales</taxon>
        <taxon>Geobacteraceae</taxon>
        <taxon>Geomonas</taxon>
    </lineage>
</organism>
<proteinExistence type="predicted"/>
<sequence length="760" mass="83822">MSGDQKHHGKDASLRERAERQLISQGPSQASREHWDAKRLLHELEVHQIELSMQYDELVQTKQNLLAEMTWKDELVDWLAHSSQPSGEPFFERLARYLARALSVDFVCIDRLEGNGLTAKTLAVWCDGGFQDNVVYSLKDTPCGDVVGKAVCCFPARVRHLFPKDEVLQDLKAEGYLGVTLWSHLHEPIGLIAVISRTPLKDFQMSRSLLSIIATRAASELERVTAEEALRASEANFRSYYELGLIGMALASLGKRWLQCNDCLCELLGYPREELLQLSWSELTHPDDREADDRELERVILGEAEGYTLDKRFIRKNGSIVHTVFSVRCIRDRVGTPHHFVALVLDISYRKEAEASIRAIELQLHQNQKLESLGVLAGGIAHDFNNILGIIIGYCSLMELNPGDTRMYLPEIVKAAERAGGLCQQMLAYAGKVRVSSSTFSLSELVREVAGMLKTTLKHNVTLTKRVPSDFPSVTGDASQIRQVVMNLILNAAEAIGTEQGEIRVTLRHAVLTAGEPEFDYGGQAVPAGSYLLLEVADNGCGMDEETRARVFEPFYTTKFAGRGLGMSAVLGIMKAHRGALQLETESGRGTSFRVYLPVSGASEAVAAVEPTPPQSVEPWRGEGCVLLADDEEHVLLVVRTMLTALGFSVIEAVNGQDALEKYRIHAREISLVVADLGMPVMDGYQLIRELKSLRPDLPIVVSSGFGDAEVAASIPREQIVGVVCKPYTFEQLREVLRCATTQGAEPLFSGTQGTPAPTP</sequence>
<dbReference type="Pfam" id="PF08447">
    <property type="entry name" value="PAS_3"/>
    <property type="match status" value="1"/>
</dbReference>
<dbReference type="CDD" id="cd00082">
    <property type="entry name" value="HisKA"/>
    <property type="match status" value="1"/>
</dbReference>
<evidence type="ECO:0000256" key="3">
    <source>
        <dbReference type="ARBA" id="ARBA00022553"/>
    </source>
</evidence>
<dbReference type="PROSITE" id="PS50112">
    <property type="entry name" value="PAS"/>
    <property type="match status" value="1"/>
</dbReference>
<dbReference type="SUPFAM" id="SSF47384">
    <property type="entry name" value="Homodimeric domain of signal transducing histidine kinase"/>
    <property type="match status" value="1"/>
</dbReference>
<dbReference type="Pfam" id="PF00512">
    <property type="entry name" value="HisKA"/>
    <property type="match status" value="1"/>
</dbReference>
<dbReference type="SMART" id="SM00091">
    <property type="entry name" value="PAS"/>
    <property type="match status" value="1"/>
</dbReference>
<dbReference type="PANTHER" id="PTHR43065">
    <property type="entry name" value="SENSOR HISTIDINE KINASE"/>
    <property type="match status" value="1"/>
</dbReference>
<dbReference type="InterPro" id="IPR035965">
    <property type="entry name" value="PAS-like_dom_sf"/>
</dbReference>
<dbReference type="PROSITE" id="PS50109">
    <property type="entry name" value="HIS_KIN"/>
    <property type="match status" value="1"/>
</dbReference>
<dbReference type="SUPFAM" id="SSF52172">
    <property type="entry name" value="CheY-like"/>
    <property type="match status" value="1"/>
</dbReference>
<feature type="region of interest" description="Disordered" evidence="5">
    <location>
        <begin position="1"/>
        <end position="33"/>
    </location>
</feature>
<dbReference type="InterPro" id="IPR013655">
    <property type="entry name" value="PAS_fold_3"/>
</dbReference>
<feature type="domain" description="PAC" evidence="9">
    <location>
        <begin position="307"/>
        <end position="359"/>
    </location>
</feature>
<feature type="modified residue" description="4-aspartylphosphate" evidence="4">
    <location>
        <position position="676"/>
    </location>
</feature>
<dbReference type="InterPro" id="IPR003594">
    <property type="entry name" value="HATPase_dom"/>
</dbReference>
<dbReference type="Gene3D" id="3.30.450.40">
    <property type="match status" value="1"/>
</dbReference>
<comment type="catalytic activity">
    <reaction evidence="1">
        <text>ATP + protein L-histidine = ADP + protein N-phospho-L-histidine.</text>
        <dbReference type="EC" id="2.7.13.3"/>
    </reaction>
</comment>
<dbReference type="SUPFAM" id="SSF55781">
    <property type="entry name" value="GAF domain-like"/>
    <property type="match status" value="1"/>
</dbReference>
<feature type="compositionally biased region" description="Basic and acidic residues" evidence="5">
    <location>
        <begin position="1"/>
        <end position="20"/>
    </location>
</feature>
<dbReference type="Proteomes" id="UP000587586">
    <property type="component" value="Unassembled WGS sequence"/>
</dbReference>
<dbReference type="InterPro" id="IPR001610">
    <property type="entry name" value="PAC"/>
</dbReference>
<dbReference type="InterPro" id="IPR036890">
    <property type="entry name" value="HATPase_C_sf"/>
</dbReference>
<evidence type="ECO:0000259" key="6">
    <source>
        <dbReference type="PROSITE" id="PS50109"/>
    </source>
</evidence>
<dbReference type="PANTHER" id="PTHR43065:SF42">
    <property type="entry name" value="TWO-COMPONENT SENSOR PPRA"/>
    <property type="match status" value="1"/>
</dbReference>
<dbReference type="Pfam" id="PF02518">
    <property type="entry name" value="HATPase_c"/>
    <property type="match status" value="1"/>
</dbReference>
<dbReference type="GO" id="GO:0000155">
    <property type="term" value="F:phosphorelay sensor kinase activity"/>
    <property type="evidence" value="ECO:0007669"/>
    <property type="project" value="InterPro"/>
</dbReference>
<name>A0A6V8N379_9BACT</name>
<dbReference type="InterPro" id="IPR029016">
    <property type="entry name" value="GAF-like_dom_sf"/>
</dbReference>
<dbReference type="AlphaFoldDB" id="A0A6V8N379"/>
<dbReference type="PROSITE" id="PS50113">
    <property type="entry name" value="PAC"/>
    <property type="match status" value="1"/>
</dbReference>
<dbReference type="InterPro" id="IPR004358">
    <property type="entry name" value="Sig_transdc_His_kin-like_C"/>
</dbReference>
<dbReference type="Pfam" id="PF00072">
    <property type="entry name" value="Response_reg"/>
    <property type="match status" value="1"/>
</dbReference>
<dbReference type="InterPro" id="IPR003661">
    <property type="entry name" value="HisK_dim/P_dom"/>
</dbReference>
<dbReference type="PRINTS" id="PR00344">
    <property type="entry name" value="BCTRLSENSOR"/>
</dbReference>
<protein>
    <recommendedName>
        <fullName evidence="2">histidine kinase</fullName>
        <ecNumber evidence="2">2.7.13.3</ecNumber>
    </recommendedName>
</protein>
<evidence type="ECO:0000313" key="11">
    <source>
        <dbReference type="Proteomes" id="UP000587586"/>
    </source>
</evidence>
<comment type="caution">
    <text evidence="10">The sequence shown here is derived from an EMBL/GenBank/DDBJ whole genome shotgun (WGS) entry which is preliminary data.</text>
</comment>